<keyword evidence="2" id="KW-1185">Reference proteome</keyword>
<protein>
    <submittedName>
        <fullName evidence="1">Uncharacterized protein</fullName>
    </submittedName>
</protein>
<dbReference type="EMBL" id="JALPRX010000136">
    <property type="protein sequence ID" value="MCK8787646.1"/>
    <property type="molecule type" value="Genomic_DNA"/>
</dbReference>
<dbReference type="Proteomes" id="UP001139516">
    <property type="component" value="Unassembled WGS sequence"/>
</dbReference>
<gene>
    <name evidence="1" type="ORF">M0638_25085</name>
</gene>
<name>A0A9X2BXU1_9PROT</name>
<organism evidence="1 2">
    <name type="scientific">Roseomonas acroporae</name>
    <dbReference type="NCBI Taxonomy" id="2937791"/>
    <lineage>
        <taxon>Bacteria</taxon>
        <taxon>Pseudomonadati</taxon>
        <taxon>Pseudomonadota</taxon>
        <taxon>Alphaproteobacteria</taxon>
        <taxon>Acetobacterales</taxon>
        <taxon>Roseomonadaceae</taxon>
        <taxon>Roseomonas</taxon>
    </lineage>
</organism>
<dbReference type="AlphaFoldDB" id="A0A9X2BXU1"/>
<accession>A0A9X2BXU1</accession>
<reference evidence="1" key="1">
    <citation type="submission" date="2022-04" db="EMBL/GenBank/DDBJ databases">
        <title>Roseomonas acroporae sp. nov., isolated from coral Acropora digitifera.</title>
        <authorList>
            <person name="Sun H."/>
        </authorList>
    </citation>
    <scope>NUCLEOTIDE SEQUENCE</scope>
    <source>
        <strain evidence="1">NAR14</strain>
    </source>
</reference>
<dbReference type="RefSeq" id="WP_248669696.1">
    <property type="nucleotide sequence ID" value="NZ_JALPRX010000136.1"/>
</dbReference>
<comment type="caution">
    <text evidence="1">The sequence shown here is derived from an EMBL/GenBank/DDBJ whole genome shotgun (WGS) entry which is preliminary data.</text>
</comment>
<proteinExistence type="predicted"/>
<evidence type="ECO:0000313" key="2">
    <source>
        <dbReference type="Proteomes" id="UP001139516"/>
    </source>
</evidence>
<evidence type="ECO:0000313" key="1">
    <source>
        <dbReference type="EMBL" id="MCK8787646.1"/>
    </source>
</evidence>
<sequence>MTPILDHIAERGSAITENGARYFRSRWEFLSGLHPFDMTEVIRHWEINPVPVESFPAKFAPSDRTWFEWEETDGSRVGIALIRDGDTDGRPVFAVLTKHLGAKMDDLLIFWGFVQCVEDGSLAASAPTFSARDMERAASSSFDVEKKWADLREHIAFLLGVMSTPGTYIKTTRHAGWNEARKLVKKIGAVGAYPLRAVSEIKLVWPPPERAEDPKWHGHTGRRCQHWVRRHERRYRRKDTGEIYKVVVVPEHTRGDPALGMKQSRYRLVPASQQPVQ</sequence>